<dbReference type="RefSeq" id="WP_187964544.1">
    <property type="nucleotide sequence ID" value="NZ_JACVDC010000009.1"/>
</dbReference>
<dbReference type="EMBL" id="JACVDC010000009">
    <property type="protein sequence ID" value="MBC9795396.1"/>
    <property type="molecule type" value="Genomic_DNA"/>
</dbReference>
<gene>
    <name evidence="1" type="ORF">IBL28_05435</name>
</gene>
<sequence>MFNITSNGIIFENEEIRVDGIYGPWGATTKIDATNFEELLINLKSQNVDFTFKNKFLEILTKRQKELNWVDIEVEYYELLKKSFNDKEKGTLDYTIRSLS</sequence>
<name>A0A926JQI0_9FLAO</name>
<keyword evidence="2" id="KW-1185">Reference proteome</keyword>
<evidence type="ECO:0000313" key="2">
    <source>
        <dbReference type="Proteomes" id="UP000653730"/>
    </source>
</evidence>
<reference evidence="1 2" key="1">
    <citation type="submission" date="2020-09" db="EMBL/GenBank/DDBJ databases">
        <title>Sinomicrobium weinanense sp. nov., a halophilic bacteria isolated from saline-alkali soil.</title>
        <authorList>
            <person name="Wu P."/>
            <person name="Ren H."/>
            <person name="Mei Y."/>
            <person name="Liang Y."/>
            <person name="Chen Z."/>
        </authorList>
    </citation>
    <scope>NUCLEOTIDE SEQUENCE [LARGE SCALE GENOMIC DNA]</scope>
    <source>
        <strain evidence="1 2">FJxs</strain>
    </source>
</reference>
<comment type="caution">
    <text evidence="1">The sequence shown here is derived from an EMBL/GenBank/DDBJ whole genome shotgun (WGS) entry which is preliminary data.</text>
</comment>
<proteinExistence type="predicted"/>
<dbReference type="Proteomes" id="UP000653730">
    <property type="component" value="Unassembled WGS sequence"/>
</dbReference>
<accession>A0A926JQI0</accession>
<evidence type="ECO:0000313" key="1">
    <source>
        <dbReference type="EMBL" id="MBC9795396.1"/>
    </source>
</evidence>
<dbReference type="AlphaFoldDB" id="A0A926JQI0"/>
<organism evidence="1 2">
    <name type="scientific">Sinomicrobium weinanense</name>
    <dbReference type="NCBI Taxonomy" id="2842200"/>
    <lineage>
        <taxon>Bacteria</taxon>
        <taxon>Pseudomonadati</taxon>
        <taxon>Bacteroidota</taxon>
        <taxon>Flavobacteriia</taxon>
        <taxon>Flavobacteriales</taxon>
        <taxon>Flavobacteriaceae</taxon>
        <taxon>Sinomicrobium</taxon>
    </lineage>
</organism>
<protein>
    <submittedName>
        <fullName evidence="1">Uncharacterized protein</fullName>
    </submittedName>
</protein>